<reference evidence="3 4" key="1">
    <citation type="submission" date="2020-08" db="EMBL/GenBank/DDBJ databases">
        <title>Plant Genome Project.</title>
        <authorList>
            <person name="Zhang R.-G."/>
        </authorList>
    </citation>
    <scope>NUCLEOTIDE SEQUENCE [LARGE SCALE GENOMIC DNA]</scope>
    <source>
        <tissue evidence="3">Rhizome</tissue>
    </source>
</reference>
<comment type="caution">
    <text evidence="3">The sequence shown here is derived from an EMBL/GenBank/DDBJ whole genome shotgun (WGS) entry which is preliminary data.</text>
</comment>
<evidence type="ECO:0000313" key="4">
    <source>
        <dbReference type="Proteomes" id="UP000734854"/>
    </source>
</evidence>
<gene>
    <name evidence="3" type="ORF">ZIOFF_031854</name>
</gene>
<dbReference type="Gene3D" id="3.40.50.300">
    <property type="entry name" value="P-loop containing nucleotide triphosphate hydrolases"/>
    <property type="match status" value="1"/>
</dbReference>
<evidence type="ECO:0000259" key="2">
    <source>
        <dbReference type="PROSITE" id="PS51192"/>
    </source>
</evidence>
<dbReference type="AlphaFoldDB" id="A0A8J5GM01"/>
<dbReference type="GO" id="GO:0000724">
    <property type="term" value="P:double-strand break repair via homologous recombination"/>
    <property type="evidence" value="ECO:0007669"/>
    <property type="project" value="TreeGrafter"/>
</dbReference>
<dbReference type="PROSITE" id="PS51192">
    <property type="entry name" value="HELICASE_ATP_BIND_1"/>
    <property type="match status" value="1"/>
</dbReference>
<dbReference type="GO" id="GO:0005694">
    <property type="term" value="C:chromosome"/>
    <property type="evidence" value="ECO:0007669"/>
    <property type="project" value="TreeGrafter"/>
</dbReference>
<proteinExistence type="inferred from homology"/>
<protein>
    <recommendedName>
        <fullName evidence="2">Helicase ATP-binding domain-containing protein</fullName>
    </recommendedName>
</protein>
<dbReference type="Pfam" id="PF00270">
    <property type="entry name" value="DEAD"/>
    <property type="match status" value="1"/>
</dbReference>
<dbReference type="GO" id="GO:0009378">
    <property type="term" value="F:four-way junction helicase activity"/>
    <property type="evidence" value="ECO:0007669"/>
    <property type="project" value="TreeGrafter"/>
</dbReference>
<dbReference type="SUPFAM" id="SSF52540">
    <property type="entry name" value="P-loop containing nucleoside triphosphate hydrolases"/>
    <property type="match status" value="1"/>
</dbReference>
<evidence type="ECO:0000256" key="1">
    <source>
        <dbReference type="ARBA" id="ARBA00005446"/>
    </source>
</evidence>
<dbReference type="GO" id="GO:0005737">
    <property type="term" value="C:cytoplasm"/>
    <property type="evidence" value="ECO:0007669"/>
    <property type="project" value="TreeGrafter"/>
</dbReference>
<name>A0A8J5GM01_ZINOF</name>
<comment type="similarity">
    <text evidence="1">Belongs to the helicase family. RecQ subfamily.</text>
</comment>
<dbReference type="InterPro" id="IPR027417">
    <property type="entry name" value="P-loop_NTPase"/>
</dbReference>
<dbReference type="Proteomes" id="UP000734854">
    <property type="component" value="Unassembled WGS sequence"/>
</dbReference>
<dbReference type="InterPro" id="IPR011545">
    <property type="entry name" value="DEAD/DEAH_box_helicase_dom"/>
</dbReference>
<dbReference type="InterPro" id="IPR014001">
    <property type="entry name" value="Helicase_ATP-bd"/>
</dbReference>
<dbReference type="GO" id="GO:0005634">
    <property type="term" value="C:nucleus"/>
    <property type="evidence" value="ECO:0007669"/>
    <property type="project" value="TreeGrafter"/>
</dbReference>
<organism evidence="3 4">
    <name type="scientific">Zingiber officinale</name>
    <name type="common">Ginger</name>
    <name type="synonym">Amomum zingiber</name>
    <dbReference type="NCBI Taxonomy" id="94328"/>
    <lineage>
        <taxon>Eukaryota</taxon>
        <taxon>Viridiplantae</taxon>
        <taxon>Streptophyta</taxon>
        <taxon>Embryophyta</taxon>
        <taxon>Tracheophyta</taxon>
        <taxon>Spermatophyta</taxon>
        <taxon>Magnoliopsida</taxon>
        <taxon>Liliopsida</taxon>
        <taxon>Zingiberales</taxon>
        <taxon>Zingiberaceae</taxon>
        <taxon>Zingiber</taxon>
    </lineage>
</organism>
<dbReference type="GO" id="GO:0003676">
    <property type="term" value="F:nucleic acid binding"/>
    <property type="evidence" value="ECO:0007669"/>
    <property type="project" value="InterPro"/>
</dbReference>
<feature type="domain" description="Helicase ATP-binding" evidence="2">
    <location>
        <begin position="80"/>
        <end position="175"/>
    </location>
</feature>
<accession>A0A8J5GM01</accession>
<sequence>MLALADFCWRKVGGRLDPCSRFSLARRSRFTSSVTRLIDCCSSPSTDSVFEMEQVLKASNRNLIEHFGYAQFRSHQKEIVEKILDGRDCLVVMTTGSGKSLCYQIPPLVTRKTAIVISPLLSLMQDQVMSLKQRGIKGEYLGSTQTNKSVQSHAESGNYDVLYMTPEKACGLPSR</sequence>
<dbReference type="GO" id="GO:0043138">
    <property type="term" value="F:3'-5' DNA helicase activity"/>
    <property type="evidence" value="ECO:0007669"/>
    <property type="project" value="TreeGrafter"/>
</dbReference>
<keyword evidence="4" id="KW-1185">Reference proteome</keyword>
<dbReference type="EMBL" id="JACMSC010000009">
    <property type="protein sequence ID" value="KAG6506530.1"/>
    <property type="molecule type" value="Genomic_DNA"/>
</dbReference>
<dbReference type="GO" id="GO:0005524">
    <property type="term" value="F:ATP binding"/>
    <property type="evidence" value="ECO:0007669"/>
    <property type="project" value="InterPro"/>
</dbReference>
<dbReference type="PANTHER" id="PTHR13710">
    <property type="entry name" value="DNA HELICASE RECQ FAMILY MEMBER"/>
    <property type="match status" value="1"/>
</dbReference>
<dbReference type="PANTHER" id="PTHR13710:SF120">
    <property type="entry name" value="BIFUNCTIONAL 3'-5' EXONUCLEASE_ATP-DEPENDENT HELICASE WRN"/>
    <property type="match status" value="1"/>
</dbReference>
<evidence type="ECO:0000313" key="3">
    <source>
        <dbReference type="EMBL" id="KAG6506530.1"/>
    </source>
</evidence>